<name>A0AAQ2C4W4_9MICO</name>
<comment type="caution">
    <text evidence="1">The sequence shown here is derived from an EMBL/GenBank/DDBJ whole genome shotgun (WGS) entry which is preliminary data.</text>
</comment>
<dbReference type="Proteomes" id="UP000297403">
    <property type="component" value="Unassembled WGS sequence"/>
</dbReference>
<sequence length="124" mass="13487">MNTEQVTESLKAIDGVEDATVTVALNGFPGNYRSTTRLTVTAEGDAALGEVLRQTASVIWAEYGTQLPQYRFAVEAPWPGGPQPLQLVVLRDRQAEFGFTQGKYLGTHLILTREELAAMFGAAE</sequence>
<accession>A0AAQ2C4W4</accession>
<evidence type="ECO:0000313" key="2">
    <source>
        <dbReference type="Proteomes" id="UP000297403"/>
    </source>
</evidence>
<proteinExistence type="predicted"/>
<organism evidence="1 2">
    <name type="scientific">Cryobacterium shii</name>
    <dbReference type="NCBI Taxonomy" id="1259235"/>
    <lineage>
        <taxon>Bacteria</taxon>
        <taxon>Bacillati</taxon>
        <taxon>Actinomycetota</taxon>
        <taxon>Actinomycetes</taxon>
        <taxon>Micrococcales</taxon>
        <taxon>Microbacteriaceae</taxon>
        <taxon>Cryobacterium</taxon>
    </lineage>
</organism>
<dbReference type="AlphaFoldDB" id="A0AAQ2C4W4"/>
<dbReference type="RefSeq" id="WP_134365607.1">
    <property type="nucleotide sequence ID" value="NZ_SOFY01000070.1"/>
</dbReference>
<protein>
    <submittedName>
        <fullName evidence="1">Uncharacterized protein</fullName>
    </submittedName>
</protein>
<dbReference type="EMBL" id="SOFY01000070">
    <property type="protein sequence ID" value="TFC43418.1"/>
    <property type="molecule type" value="Genomic_DNA"/>
</dbReference>
<reference evidence="1 2" key="1">
    <citation type="submission" date="2019-03" db="EMBL/GenBank/DDBJ databases">
        <title>Genomics of glacier-inhabiting Cryobacterium strains.</title>
        <authorList>
            <person name="Liu Q."/>
            <person name="Xin Y.-H."/>
        </authorList>
    </citation>
    <scope>NUCLEOTIDE SEQUENCE [LARGE SCALE GENOMIC DNA]</scope>
    <source>
        <strain evidence="2">TMT1-22</strain>
    </source>
</reference>
<keyword evidence="2" id="KW-1185">Reference proteome</keyword>
<evidence type="ECO:0000313" key="1">
    <source>
        <dbReference type="EMBL" id="TFC43418.1"/>
    </source>
</evidence>
<gene>
    <name evidence="1" type="ORF">E3O49_13230</name>
</gene>